<evidence type="ECO:0000256" key="2">
    <source>
        <dbReference type="ARBA" id="ARBA00022527"/>
    </source>
</evidence>
<protein>
    <recommendedName>
        <fullName evidence="1">non-specific serine/threonine protein kinase</fullName>
        <ecNumber evidence="1">2.7.11.1</ecNumber>
    </recommendedName>
</protein>
<keyword evidence="3" id="KW-0808">Transferase</keyword>
<keyword evidence="13" id="KW-1185">Reference proteome</keyword>
<feature type="compositionally biased region" description="Polar residues" evidence="10">
    <location>
        <begin position="15"/>
        <end position="34"/>
    </location>
</feature>
<dbReference type="SMART" id="SM00220">
    <property type="entry name" value="S_TKc"/>
    <property type="match status" value="1"/>
</dbReference>
<dbReference type="GO" id="GO:0005634">
    <property type="term" value="C:nucleus"/>
    <property type="evidence" value="ECO:0007669"/>
    <property type="project" value="TreeGrafter"/>
</dbReference>
<keyword evidence="5 12" id="KW-0418">Kinase</keyword>
<feature type="binding site" evidence="9">
    <location>
        <position position="218"/>
    </location>
    <ligand>
        <name>ATP</name>
        <dbReference type="ChEBI" id="CHEBI:30616"/>
    </ligand>
</feature>
<dbReference type="CDD" id="cd14136">
    <property type="entry name" value="STKc_SRPK"/>
    <property type="match status" value="1"/>
</dbReference>
<dbReference type="SUPFAM" id="SSF56112">
    <property type="entry name" value="Protein kinase-like (PK-like)"/>
    <property type="match status" value="1"/>
</dbReference>
<evidence type="ECO:0000256" key="3">
    <source>
        <dbReference type="ARBA" id="ARBA00022679"/>
    </source>
</evidence>
<dbReference type="PROSITE" id="PS00107">
    <property type="entry name" value="PROTEIN_KINASE_ATP"/>
    <property type="match status" value="1"/>
</dbReference>
<dbReference type="PROSITE" id="PS00108">
    <property type="entry name" value="PROTEIN_KINASE_ST"/>
    <property type="match status" value="1"/>
</dbReference>
<feature type="compositionally biased region" description="Low complexity" evidence="10">
    <location>
        <begin position="415"/>
        <end position="426"/>
    </location>
</feature>
<keyword evidence="6 9" id="KW-0067">ATP-binding</keyword>
<evidence type="ECO:0000256" key="9">
    <source>
        <dbReference type="PROSITE-ProRule" id="PRU10141"/>
    </source>
</evidence>
<dbReference type="Gene3D" id="3.30.200.20">
    <property type="entry name" value="Phosphorylase Kinase, domain 1"/>
    <property type="match status" value="1"/>
</dbReference>
<dbReference type="InterPro" id="IPR017441">
    <property type="entry name" value="Protein_kinase_ATP_BS"/>
</dbReference>
<evidence type="ECO:0000256" key="7">
    <source>
        <dbReference type="ARBA" id="ARBA00047899"/>
    </source>
</evidence>
<feature type="compositionally biased region" description="Polar residues" evidence="10">
    <location>
        <begin position="140"/>
        <end position="151"/>
    </location>
</feature>
<keyword evidence="4 9" id="KW-0547">Nucleotide-binding</keyword>
<dbReference type="GO" id="GO:0005524">
    <property type="term" value="F:ATP binding"/>
    <property type="evidence" value="ECO:0007669"/>
    <property type="project" value="UniProtKB-UniRule"/>
</dbReference>
<evidence type="ECO:0000256" key="8">
    <source>
        <dbReference type="ARBA" id="ARBA00048679"/>
    </source>
</evidence>
<feature type="compositionally biased region" description="Polar residues" evidence="10">
    <location>
        <begin position="42"/>
        <end position="69"/>
    </location>
</feature>
<dbReference type="PROSITE" id="PS50011">
    <property type="entry name" value="PROTEIN_KINASE_DOM"/>
    <property type="match status" value="1"/>
</dbReference>
<dbReference type="AlphaFoldDB" id="A0AAV0ARI2"/>
<evidence type="ECO:0000256" key="5">
    <source>
        <dbReference type="ARBA" id="ARBA00022777"/>
    </source>
</evidence>
<dbReference type="InterPro" id="IPR008271">
    <property type="entry name" value="Ser/Thr_kinase_AS"/>
</dbReference>
<comment type="catalytic activity">
    <reaction evidence="8">
        <text>L-seryl-[protein] + ATP = O-phospho-L-seryl-[protein] + ADP + H(+)</text>
        <dbReference type="Rhea" id="RHEA:17989"/>
        <dbReference type="Rhea" id="RHEA-COMP:9863"/>
        <dbReference type="Rhea" id="RHEA-COMP:11604"/>
        <dbReference type="ChEBI" id="CHEBI:15378"/>
        <dbReference type="ChEBI" id="CHEBI:29999"/>
        <dbReference type="ChEBI" id="CHEBI:30616"/>
        <dbReference type="ChEBI" id="CHEBI:83421"/>
        <dbReference type="ChEBI" id="CHEBI:456216"/>
        <dbReference type="EC" id="2.7.11.1"/>
    </reaction>
</comment>
<comment type="caution">
    <text evidence="12">The sequence shown here is derived from an EMBL/GenBank/DDBJ whole genome shotgun (WGS) entry which is preliminary data.</text>
</comment>
<sequence>MAPRSPHKRFLPHLSSPNSYLSQHSINLQQLSPDSSSSSSSDYTPNSITPANSITSPSALSPCVTQSSGLPHKAHSTHINSTLSPDQQLKSETINLSDKSSSPKLSSSVLQELHKPASTSVISSLSKPSPILLNTTKHLNTLSPEFPSPNQSISSSSGNFTDEEEKPADYDKGGYHPVRIGELFRGGRYRVVRKLGWGHFSTVWLAFDNQDNCHVALKIVKSARHYTETAEDEIKLLRRVVEAKPDHPGRRHLVLLLDHFRHSGPNGSHVCMVFEVLGENLLGLIKRFEYRGIPEPVVRKIARQVLLGLDYLHGECGIIHTDLKPENVLVCVDDVEEVVRQELECDGLGAPVRLVGVPASHSRGGVQTPRTTVMITGSQPLASPKGSSTMLDQLALQMSKLSQLDQEPDPRRSRSPGSDSDSTNSLSSVISSALQSLTVKIADLGNASWIDNHFTDDIQTRQYRSPEAIIGAPWGPPVDIWSASCMFFELLTGDYLFNPDSISKRYTKDDDHIAQVIELLGHFPIDFAHSGRFSQEIFNRKGELKNISKLKYWGLKSVLVEKYGISDDLSEVLNEVLEKMLQILPDNRLSAEEALKLDWFS</sequence>
<dbReference type="EC" id="2.7.11.1" evidence="1"/>
<keyword evidence="2" id="KW-0723">Serine/threonine-protein kinase</keyword>
<evidence type="ECO:0000313" key="13">
    <source>
        <dbReference type="Proteomes" id="UP001153365"/>
    </source>
</evidence>
<feature type="region of interest" description="Disordered" evidence="10">
    <location>
        <begin position="402"/>
        <end position="426"/>
    </location>
</feature>
<dbReference type="InterPro" id="IPR051334">
    <property type="entry name" value="SRPK"/>
</dbReference>
<evidence type="ECO:0000256" key="4">
    <source>
        <dbReference type="ARBA" id="ARBA00022741"/>
    </source>
</evidence>
<feature type="region of interest" description="Disordered" evidence="10">
    <location>
        <begin position="360"/>
        <end position="388"/>
    </location>
</feature>
<dbReference type="FunFam" id="1.10.510.10:FF:000275">
    <property type="entry name" value="SRSF protein kinase 2 isoform X3"/>
    <property type="match status" value="1"/>
</dbReference>
<dbReference type="EMBL" id="CALTRL010000957">
    <property type="protein sequence ID" value="CAH7670225.1"/>
    <property type="molecule type" value="Genomic_DNA"/>
</dbReference>
<dbReference type="GO" id="GO:0005737">
    <property type="term" value="C:cytoplasm"/>
    <property type="evidence" value="ECO:0007669"/>
    <property type="project" value="TreeGrafter"/>
</dbReference>
<dbReference type="FunFam" id="3.30.200.20:FF:000076">
    <property type="entry name" value="CMGC/SRPK protein kinase"/>
    <property type="match status" value="1"/>
</dbReference>
<reference evidence="12" key="1">
    <citation type="submission" date="2022-06" db="EMBL/GenBank/DDBJ databases">
        <authorList>
            <consortium name="SYNGENTA / RWTH Aachen University"/>
        </authorList>
    </citation>
    <scope>NUCLEOTIDE SEQUENCE</scope>
</reference>
<dbReference type="Proteomes" id="UP001153365">
    <property type="component" value="Unassembled WGS sequence"/>
</dbReference>
<proteinExistence type="predicted"/>
<feature type="region of interest" description="Disordered" evidence="10">
    <location>
        <begin position="140"/>
        <end position="172"/>
    </location>
</feature>
<feature type="compositionally biased region" description="Polar residues" evidence="10">
    <location>
        <begin position="77"/>
        <end position="87"/>
    </location>
</feature>
<organism evidence="12 13">
    <name type="scientific">Phakopsora pachyrhizi</name>
    <name type="common">Asian soybean rust disease fungus</name>
    <dbReference type="NCBI Taxonomy" id="170000"/>
    <lineage>
        <taxon>Eukaryota</taxon>
        <taxon>Fungi</taxon>
        <taxon>Dikarya</taxon>
        <taxon>Basidiomycota</taxon>
        <taxon>Pucciniomycotina</taxon>
        <taxon>Pucciniomycetes</taxon>
        <taxon>Pucciniales</taxon>
        <taxon>Phakopsoraceae</taxon>
        <taxon>Phakopsora</taxon>
    </lineage>
</organism>
<feature type="compositionally biased region" description="Polar residues" evidence="10">
    <location>
        <begin position="368"/>
        <end position="388"/>
    </location>
</feature>
<feature type="compositionally biased region" description="Basic residues" evidence="10">
    <location>
        <begin position="1"/>
        <end position="11"/>
    </location>
</feature>
<dbReference type="GO" id="GO:0004674">
    <property type="term" value="F:protein serine/threonine kinase activity"/>
    <property type="evidence" value="ECO:0007669"/>
    <property type="project" value="UniProtKB-KW"/>
</dbReference>
<dbReference type="GO" id="GO:0000245">
    <property type="term" value="P:spliceosomal complex assembly"/>
    <property type="evidence" value="ECO:0007669"/>
    <property type="project" value="TreeGrafter"/>
</dbReference>
<dbReference type="Pfam" id="PF00069">
    <property type="entry name" value="Pkinase"/>
    <property type="match status" value="2"/>
</dbReference>
<feature type="region of interest" description="Disordered" evidence="10">
    <location>
        <begin position="1"/>
        <end position="87"/>
    </location>
</feature>
<evidence type="ECO:0000256" key="6">
    <source>
        <dbReference type="ARBA" id="ARBA00022840"/>
    </source>
</evidence>
<gene>
    <name evidence="12" type="ORF">PPACK8108_LOCUS4936</name>
</gene>
<dbReference type="InterPro" id="IPR011009">
    <property type="entry name" value="Kinase-like_dom_sf"/>
</dbReference>
<dbReference type="GO" id="GO:0050684">
    <property type="term" value="P:regulation of mRNA processing"/>
    <property type="evidence" value="ECO:0007669"/>
    <property type="project" value="TreeGrafter"/>
</dbReference>
<dbReference type="PANTHER" id="PTHR47634">
    <property type="entry name" value="PROTEIN KINASE DOMAIN-CONTAINING PROTEIN-RELATED"/>
    <property type="match status" value="1"/>
</dbReference>
<dbReference type="Gene3D" id="1.10.510.10">
    <property type="entry name" value="Transferase(Phosphotransferase) domain 1"/>
    <property type="match status" value="1"/>
</dbReference>
<dbReference type="PANTHER" id="PTHR47634:SF9">
    <property type="entry name" value="PROTEIN KINASE DOMAIN-CONTAINING PROTEIN-RELATED"/>
    <property type="match status" value="1"/>
</dbReference>
<name>A0AAV0ARI2_PHAPC</name>
<dbReference type="InterPro" id="IPR000719">
    <property type="entry name" value="Prot_kinase_dom"/>
</dbReference>
<evidence type="ECO:0000259" key="11">
    <source>
        <dbReference type="PROSITE" id="PS50011"/>
    </source>
</evidence>
<evidence type="ECO:0000256" key="10">
    <source>
        <dbReference type="SAM" id="MobiDB-lite"/>
    </source>
</evidence>
<evidence type="ECO:0000256" key="1">
    <source>
        <dbReference type="ARBA" id="ARBA00012513"/>
    </source>
</evidence>
<comment type="catalytic activity">
    <reaction evidence="7">
        <text>L-threonyl-[protein] + ATP = O-phospho-L-threonyl-[protein] + ADP + H(+)</text>
        <dbReference type="Rhea" id="RHEA:46608"/>
        <dbReference type="Rhea" id="RHEA-COMP:11060"/>
        <dbReference type="Rhea" id="RHEA-COMP:11605"/>
        <dbReference type="ChEBI" id="CHEBI:15378"/>
        <dbReference type="ChEBI" id="CHEBI:30013"/>
        <dbReference type="ChEBI" id="CHEBI:30616"/>
        <dbReference type="ChEBI" id="CHEBI:61977"/>
        <dbReference type="ChEBI" id="CHEBI:456216"/>
        <dbReference type="EC" id="2.7.11.1"/>
    </reaction>
</comment>
<accession>A0AAV0ARI2</accession>
<evidence type="ECO:0000313" key="12">
    <source>
        <dbReference type="EMBL" id="CAH7670225.1"/>
    </source>
</evidence>
<feature type="domain" description="Protein kinase" evidence="11">
    <location>
        <begin position="189"/>
        <end position="600"/>
    </location>
</feature>